<protein>
    <submittedName>
        <fullName evidence="2">Uncharacterized protein</fullName>
    </submittedName>
</protein>
<organism evidence="2 3">
    <name type="scientific">Brassica napus</name>
    <name type="common">Rape</name>
    <dbReference type="NCBI Taxonomy" id="3708"/>
    <lineage>
        <taxon>Eukaryota</taxon>
        <taxon>Viridiplantae</taxon>
        <taxon>Streptophyta</taxon>
        <taxon>Embryophyta</taxon>
        <taxon>Tracheophyta</taxon>
        <taxon>Spermatophyta</taxon>
        <taxon>Magnoliopsida</taxon>
        <taxon>eudicotyledons</taxon>
        <taxon>Gunneridae</taxon>
        <taxon>Pentapetalae</taxon>
        <taxon>rosids</taxon>
        <taxon>malvids</taxon>
        <taxon>Brassicales</taxon>
        <taxon>Brassicaceae</taxon>
        <taxon>Brassiceae</taxon>
        <taxon>Brassica</taxon>
    </lineage>
</organism>
<keyword evidence="1" id="KW-0812">Transmembrane</keyword>
<sequence>TFRTPVIVPATTLIVLWRLVIVLTLVNGFRYLSIDRPLDFLLDRTRRIRTLVITPRKIATFDLLLPVFPPVVSIISWHSEAATDSHRLILQSQLSELATNLEPVLGEHRLQVDRFPIRDKPSLEDWSLNVKVSVMIGLGEVQLSPTYYHNSCRSHRSLRLPSHNIVTPACTTTFIFPSSTLQITLALVAPLLRLLLVIFDCLRKLMLVIISMEPKTVTMSLLCTVVALSAQSNEYSRTGVYGSTLLDQASFMECIPFLPAMPADAPQHFIRVLGMHRSPTSVVILGSFVRHIVIKRKPLITSVGVLYQPFPNPLDRAPHRQFISRLQYVLGNISFGVSSEAFLRFSFVI</sequence>
<accession>A0ABQ8B3X8</accession>
<keyword evidence="3" id="KW-1185">Reference proteome</keyword>
<dbReference type="Proteomes" id="UP000824890">
    <property type="component" value="Unassembled WGS sequence"/>
</dbReference>
<dbReference type="EMBL" id="JAGKQM010000012">
    <property type="protein sequence ID" value="KAH0899506.1"/>
    <property type="molecule type" value="Genomic_DNA"/>
</dbReference>
<evidence type="ECO:0000256" key="1">
    <source>
        <dbReference type="SAM" id="Phobius"/>
    </source>
</evidence>
<gene>
    <name evidence="2" type="ORF">HID58_049074</name>
</gene>
<feature type="non-terminal residue" evidence="2">
    <location>
        <position position="1"/>
    </location>
</feature>
<reference evidence="2 3" key="1">
    <citation type="submission" date="2021-05" db="EMBL/GenBank/DDBJ databases">
        <title>Genome Assembly of Synthetic Allotetraploid Brassica napus Reveals Homoeologous Exchanges between Subgenomes.</title>
        <authorList>
            <person name="Davis J.T."/>
        </authorList>
    </citation>
    <scope>NUCLEOTIDE SEQUENCE [LARGE SCALE GENOMIC DNA]</scope>
    <source>
        <strain evidence="3">cv. Da-Ae</strain>
        <tissue evidence="2">Seedling</tissue>
    </source>
</reference>
<evidence type="ECO:0000313" key="2">
    <source>
        <dbReference type="EMBL" id="KAH0899506.1"/>
    </source>
</evidence>
<feature type="transmembrane region" description="Helical" evidence="1">
    <location>
        <begin position="6"/>
        <end position="26"/>
    </location>
</feature>
<name>A0ABQ8B3X8_BRANA</name>
<proteinExistence type="predicted"/>
<keyword evidence="1" id="KW-1133">Transmembrane helix</keyword>
<comment type="caution">
    <text evidence="2">The sequence shown here is derived from an EMBL/GenBank/DDBJ whole genome shotgun (WGS) entry which is preliminary data.</text>
</comment>
<keyword evidence="1" id="KW-0472">Membrane</keyword>
<evidence type="ECO:0000313" key="3">
    <source>
        <dbReference type="Proteomes" id="UP000824890"/>
    </source>
</evidence>